<keyword evidence="2" id="KW-1003">Cell membrane</keyword>
<evidence type="ECO:0000313" key="10">
    <source>
        <dbReference type="Proteomes" id="UP001501676"/>
    </source>
</evidence>
<dbReference type="Pfam" id="PF13396">
    <property type="entry name" value="PLDc_N"/>
    <property type="match status" value="1"/>
</dbReference>
<name>A0ABP6SUN3_9ACTN</name>
<evidence type="ECO:0000256" key="5">
    <source>
        <dbReference type="ARBA" id="ARBA00023136"/>
    </source>
</evidence>
<gene>
    <name evidence="9" type="ORF">GCM10020369_18260</name>
</gene>
<proteinExistence type="predicted"/>
<keyword evidence="10" id="KW-1185">Reference proteome</keyword>
<feature type="transmembrane region" description="Helical" evidence="6">
    <location>
        <begin position="7"/>
        <end position="29"/>
    </location>
</feature>
<accession>A0ABP6SUN3</accession>
<keyword evidence="5 6" id="KW-0472">Membrane</keyword>
<dbReference type="EMBL" id="BAAAYN010000011">
    <property type="protein sequence ID" value="GAA3385302.1"/>
    <property type="molecule type" value="Genomic_DNA"/>
</dbReference>
<evidence type="ECO:0000256" key="6">
    <source>
        <dbReference type="SAM" id="Phobius"/>
    </source>
</evidence>
<keyword evidence="4 6" id="KW-1133">Transmembrane helix</keyword>
<evidence type="ECO:0000259" key="8">
    <source>
        <dbReference type="Pfam" id="PF13396"/>
    </source>
</evidence>
<evidence type="ECO:0000259" key="7">
    <source>
        <dbReference type="Pfam" id="PF09851"/>
    </source>
</evidence>
<dbReference type="Pfam" id="PF09851">
    <property type="entry name" value="SHOCT"/>
    <property type="match status" value="1"/>
</dbReference>
<protein>
    <submittedName>
        <fullName evidence="9">SHOCT domain-containing protein</fullName>
    </submittedName>
</protein>
<feature type="domain" description="SHOCT" evidence="7">
    <location>
        <begin position="103"/>
        <end position="130"/>
    </location>
</feature>
<evidence type="ECO:0000313" key="9">
    <source>
        <dbReference type="EMBL" id="GAA3385302.1"/>
    </source>
</evidence>
<sequence>MFDDNGSFLLAMFEFFIFFAWFMCLFWVFGDLFRSRDLGGFAKTAWALFLIILPILGMLVYMIARGNGMTERAVAARAEAQKQQAAYIRSVAAPSGGTSSPADEIASAKALLDSGAINESEFQTLKAKVLATSRPPAEVS</sequence>
<evidence type="ECO:0000256" key="4">
    <source>
        <dbReference type="ARBA" id="ARBA00022989"/>
    </source>
</evidence>
<comment type="caution">
    <text evidence="9">The sequence shown here is derived from an EMBL/GenBank/DDBJ whole genome shotgun (WGS) entry which is preliminary data.</text>
</comment>
<feature type="transmembrane region" description="Helical" evidence="6">
    <location>
        <begin position="44"/>
        <end position="64"/>
    </location>
</feature>
<dbReference type="RefSeq" id="WP_345727564.1">
    <property type="nucleotide sequence ID" value="NZ_BAAAYN010000011.1"/>
</dbReference>
<dbReference type="Proteomes" id="UP001501676">
    <property type="component" value="Unassembled WGS sequence"/>
</dbReference>
<evidence type="ECO:0000256" key="3">
    <source>
        <dbReference type="ARBA" id="ARBA00022692"/>
    </source>
</evidence>
<dbReference type="InterPro" id="IPR018649">
    <property type="entry name" value="SHOCT"/>
</dbReference>
<organism evidence="9 10">
    <name type="scientific">Cryptosporangium minutisporangium</name>
    <dbReference type="NCBI Taxonomy" id="113569"/>
    <lineage>
        <taxon>Bacteria</taxon>
        <taxon>Bacillati</taxon>
        <taxon>Actinomycetota</taxon>
        <taxon>Actinomycetes</taxon>
        <taxon>Cryptosporangiales</taxon>
        <taxon>Cryptosporangiaceae</taxon>
        <taxon>Cryptosporangium</taxon>
    </lineage>
</organism>
<comment type="subcellular location">
    <subcellularLocation>
        <location evidence="1">Cell membrane</location>
        <topology evidence="1">Multi-pass membrane protein</topology>
    </subcellularLocation>
</comment>
<feature type="domain" description="Cardiolipin synthase N-terminal" evidence="8">
    <location>
        <begin position="21"/>
        <end position="65"/>
    </location>
</feature>
<evidence type="ECO:0000256" key="2">
    <source>
        <dbReference type="ARBA" id="ARBA00022475"/>
    </source>
</evidence>
<keyword evidence="3 6" id="KW-0812">Transmembrane</keyword>
<reference evidence="10" key="1">
    <citation type="journal article" date="2019" name="Int. J. Syst. Evol. Microbiol.">
        <title>The Global Catalogue of Microorganisms (GCM) 10K type strain sequencing project: providing services to taxonomists for standard genome sequencing and annotation.</title>
        <authorList>
            <consortium name="The Broad Institute Genomics Platform"/>
            <consortium name="The Broad Institute Genome Sequencing Center for Infectious Disease"/>
            <person name="Wu L."/>
            <person name="Ma J."/>
        </authorList>
    </citation>
    <scope>NUCLEOTIDE SEQUENCE [LARGE SCALE GENOMIC DNA]</scope>
    <source>
        <strain evidence="10">JCM 9458</strain>
    </source>
</reference>
<dbReference type="InterPro" id="IPR027379">
    <property type="entry name" value="CLS_N"/>
</dbReference>
<evidence type="ECO:0000256" key="1">
    <source>
        <dbReference type="ARBA" id="ARBA00004651"/>
    </source>
</evidence>